<gene>
    <name evidence="10" type="ORF">PLXY2_LOCUS5624</name>
</gene>
<evidence type="ECO:0000256" key="7">
    <source>
        <dbReference type="ARBA" id="ARBA00023128"/>
    </source>
</evidence>
<dbReference type="Pfam" id="PF14972">
    <property type="entry name" value="Mito_morph_reg"/>
    <property type="match status" value="1"/>
</dbReference>
<comment type="similarity">
    <text evidence="3">Belongs to the TMEM11 family.</text>
</comment>
<name>A0A8S4EEG6_PLUXY</name>
<keyword evidence="7" id="KW-0496">Mitochondrion</keyword>
<keyword evidence="8 9" id="KW-0472">Membrane</keyword>
<keyword evidence="5" id="KW-0999">Mitochondrion inner membrane</keyword>
<keyword evidence="4 9" id="KW-0812">Transmembrane</keyword>
<evidence type="ECO:0000313" key="10">
    <source>
        <dbReference type="EMBL" id="CAG9114330.1"/>
    </source>
</evidence>
<dbReference type="PANTHER" id="PTHR15099">
    <property type="entry name" value="PROTEIN PM1"/>
    <property type="match status" value="1"/>
</dbReference>
<evidence type="ECO:0000256" key="5">
    <source>
        <dbReference type="ARBA" id="ARBA00022792"/>
    </source>
</evidence>
<reference evidence="10" key="1">
    <citation type="submission" date="2020-11" db="EMBL/GenBank/DDBJ databases">
        <authorList>
            <person name="Whiteford S."/>
        </authorList>
    </citation>
    <scope>NUCLEOTIDE SEQUENCE</scope>
</reference>
<dbReference type="GO" id="GO:0007007">
    <property type="term" value="P:inner mitochondrial membrane organization"/>
    <property type="evidence" value="ECO:0007669"/>
    <property type="project" value="TreeGrafter"/>
</dbReference>
<organism evidence="10 11">
    <name type="scientific">Plutella xylostella</name>
    <name type="common">Diamondback moth</name>
    <name type="synonym">Plutella maculipennis</name>
    <dbReference type="NCBI Taxonomy" id="51655"/>
    <lineage>
        <taxon>Eukaryota</taxon>
        <taxon>Metazoa</taxon>
        <taxon>Ecdysozoa</taxon>
        <taxon>Arthropoda</taxon>
        <taxon>Hexapoda</taxon>
        <taxon>Insecta</taxon>
        <taxon>Pterygota</taxon>
        <taxon>Neoptera</taxon>
        <taxon>Endopterygota</taxon>
        <taxon>Lepidoptera</taxon>
        <taxon>Glossata</taxon>
        <taxon>Ditrysia</taxon>
        <taxon>Yponomeutoidea</taxon>
        <taxon>Plutellidae</taxon>
        <taxon>Plutella</taxon>
    </lineage>
</organism>
<evidence type="ECO:0000256" key="4">
    <source>
        <dbReference type="ARBA" id="ARBA00022692"/>
    </source>
</evidence>
<accession>A0A8S4EEG6</accession>
<evidence type="ECO:0000256" key="9">
    <source>
        <dbReference type="SAM" id="Phobius"/>
    </source>
</evidence>
<dbReference type="InterPro" id="IPR026120">
    <property type="entry name" value="TMEM11"/>
</dbReference>
<evidence type="ECO:0000256" key="1">
    <source>
        <dbReference type="ARBA" id="ARBA00002812"/>
    </source>
</evidence>
<comment type="function">
    <text evidence="1">Plays a role in mitochondrial morphogenesis.</text>
</comment>
<dbReference type="EMBL" id="CAJHNJ030000016">
    <property type="protein sequence ID" value="CAG9114330.1"/>
    <property type="molecule type" value="Genomic_DNA"/>
</dbReference>
<evidence type="ECO:0000256" key="6">
    <source>
        <dbReference type="ARBA" id="ARBA00022989"/>
    </source>
</evidence>
<evidence type="ECO:0000256" key="2">
    <source>
        <dbReference type="ARBA" id="ARBA00004448"/>
    </source>
</evidence>
<keyword evidence="11" id="KW-1185">Reference proteome</keyword>
<dbReference type="AlphaFoldDB" id="A0A8S4EEG6"/>
<protein>
    <submittedName>
        <fullName evidence="10">(diamondback moth) hypothetical protein</fullName>
    </submittedName>
</protein>
<dbReference type="GO" id="GO:0005743">
    <property type="term" value="C:mitochondrial inner membrane"/>
    <property type="evidence" value="ECO:0007669"/>
    <property type="project" value="UniProtKB-SubCell"/>
</dbReference>
<proteinExistence type="inferred from homology"/>
<evidence type="ECO:0000313" key="11">
    <source>
        <dbReference type="Proteomes" id="UP000653454"/>
    </source>
</evidence>
<feature type="transmembrane region" description="Helical" evidence="9">
    <location>
        <begin position="176"/>
        <end position="195"/>
    </location>
</feature>
<comment type="caution">
    <text evidence="10">The sequence shown here is derived from an EMBL/GenBank/DDBJ whole genome shotgun (WGS) entry which is preliminary data.</text>
</comment>
<keyword evidence="6 9" id="KW-1133">Transmembrane helix</keyword>
<comment type="subcellular location">
    <subcellularLocation>
        <location evidence="2">Mitochondrion inner membrane</location>
        <topology evidence="2">Multi-pass membrane protein</topology>
    </subcellularLocation>
</comment>
<dbReference type="PANTHER" id="PTHR15099:SF2">
    <property type="entry name" value="TRANSMEMBRANE PROTEIN 11, MITOCHONDRIAL"/>
    <property type="match status" value="1"/>
</dbReference>
<sequence length="199" mass="22094">MTTDKAKQYSSFVILTTQLSFTKSKMAADESDSDLKRSSVAIIREVYDSENAHIKFEMELERALEAGVSVIVIEPEPLGEETARWIFIGNVLHQASVYSGLISLAAGVTCNSLVCAPFGVVSVLCAGCYTVSWQWDPCCKYQEEKNRRHLSTLPILSELTSASPVVLIRTENKRKILLHSTVSIAAVALCLWKVYKIFK</sequence>
<dbReference type="Proteomes" id="UP000653454">
    <property type="component" value="Unassembled WGS sequence"/>
</dbReference>
<evidence type="ECO:0000256" key="8">
    <source>
        <dbReference type="ARBA" id="ARBA00023136"/>
    </source>
</evidence>
<evidence type="ECO:0000256" key="3">
    <source>
        <dbReference type="ARBA" id="ARBA00006060"/>
    </source>
</evidence>